<keyword evidence="2" id="KW-1185">Reference proteome</keyword>
<evidence type="ECO:0000313" key="1">
    <source>
        <dbReference type="EnsemblMetazoa" id="XP_024085511.1"/>
    </source>
</evidence>
<dbReference type="KEGG" id="clec:112128011"/>
<organism evidence="1 2">
    <name type="scientific">Cimex lectularius</name>
    <name type="common">Bed bug</name>
    <name type="synonym">Acanthia lectularia</name>
    <dbReference type="NCBI Taxonomy" id="79782"/>
    <lineage>
        <taxon>Eukaryota</taxon>
        <taxon>Metazoa</taxon>
        <taxon>Ecdysozoa</taxon>
        <taxon>Arthropoda</taxon>
        <taxon>Hexapoda</taxon>
        <taxon>Insecta</taxon>
        <taxon>Pterygota</taxon>
        <taxon>Neoptera</taxon>
        <taxon>Paraneoptera</taxon>
        <taxon>Hemiptera</taxon>
        <taxon>Heteroptera</taxon>
        <taxon>Panheteroptera</taxon>
        <taxon>Cimicomorpha</taxon>
        <taxon>Cimicidae</taxon>
        <taxon>Cimex</taxon>
    </lineage>
</organism>
<proteinExistence type="predicted"/>
<accession>A0A8I6ST16</accession>
<sequence length="103" mass="11748">MNNNNWCCRVLIGLGSPSPDFELKGSPVSLEVSIMIRQRPLIDKALCSMFNLKASTEFLSFLVWGYHCAIHHTHGASSADLYKFNDQYGHSLQKEEKKKYIKL</sequence>
<dbReference type="GeneID" id="112128011"/>
<dbReference type="AlphaFoldDB" id="A0A8I6ST16"/>
<protein>
    <submittedName>
        <fullName evidence="1">Uncharacterized protein</fullName>
    </submittedName>
</protein>
<reference evidence="1" key="1">
    <citation type="submission" date="2022-01" db="UniProtKB">
        <authorList>
            <consortium name="EnsemblMetazoa"/>
        </authorList>
    </citation>
    <scope>IDENTIFICATION</scope>
</reference>
<dbReference type="Proteomes" id="UP000494040">
    <property type="component" value="Unassembled WGS sequence"/>
</dbReference>
<dbReference type="RefSeq" id="XP_024085511.1">
    <property type="nucleotide sequence ID" value="XM_024229743.1"/>
</dbReference>
<name>A0A8I6ST16_CIMLE</name>
<evidence type="ECO:0000313" key="2">
    <source>
        <dbReference type="Proteomes" id="UP000494040"/>
    </source>
</evidence>
<dbReference type="EnsemblMetazoa" id="XM_024229743.1">
    <property type="protein sequence ID" value="XP_024085511.1"/>
    <property type="gene ID" value="LOC112128011"/>
</dbReference>